<feature type="non-terminal residue" evidence="1">
    <location>
        <position position="1"/>
    </location>
</feature>
<proteinExistence type="predicted"/>
<dbReference type="InterPro" id="IPR027417">
    <property type="entry name" value="P-loop_NTPase"/>
</dbReference>
<comment type="caution">
    <text evidence="1">The sequence shown here is derived from an EMBL/GenBank/DDBJ whole genome shotgun (WGS) entry which is preliminary data.</text>
</comment>
<evidence type="ECO:0000313" key="2">
    <source>
        <dbReference type="Proteomes" id="UP000292052"/>
    </source>
</evidence>
<reference evidence="1 2" key="1">
    <citation type="submission" date="2017-03" db="EMBL/GenBank/DDBJ databases">
        <title>Genome of the blue death feigning beetle - Asbolus verrucosus.</title>
        <authorList>
            <person name="Rider S.D."/>
        </authorList>
    </citation>
    <scope>NUCLEOTIDE SEQUENCE [LARGE SCALE GENOMIC DNA]</scope>
    <source>
        <strain evidence="1">Butters</strain>
        <tissue evidence="1">Head and leg muscle</tissue>
    </source>
</reference>
<gene>
    <name evidence="1" type="ORF">BDFB_015228</name>
</gene>
<dbReference type="OrthoDB" id="6500128at2759"/>
<feature type="non-terminal residue" evidence="1">
    <location>
        <position position="51"/>
    </location>
</feature>
<evidence type="ECO:0000313" key="1">
    <source>
        <dbReference type="EMBL" id="RZC35832.1"/>
    </source>
</evidence>
<dbReference type="Gene3D" id="3.40.50.300">
    <property type="entry name" value="P-loop containing nucleotide triphosphate hydrolases"/>
    <property type="match status" value="1"/>
</dbReference>
<sequence>IRDNIDPTGTYTDEEIWKAIEIANLKKLIPSLDFEITGNGANFIVGQRQLI</sequence>
<name>A0A482VSB1_ASBVE</name>
<organism evidence="1 2">
    <name type="scientific">Asbolus verrucosus</name>
    <name type="common">Desert ironclad beetle</name>
    <dbReference type="NCBI Taxonomy" id="1661398"/>
    <lineage>
        <taxon>Eukaryota</taxon>
        <taxon>Metazoa</taxon>
        <taxon>Ecdysozoa</taxon>
        <taxon>Arthropoda</taxon>
        <taxon>Hexapoda</taxon>
        <taxon>Insecta</taxon>
        <taxon>Pterygota</taxon>
        <taxon>Neoptera</taxon>
        <taxon>Endopterygota</taxon>
        <taxon>Coleoptera</taxon>
        <taxon>Polyphaga</taxon>
        <taxon>Cucujiformia</taxon>
        <taxon>Tenebrionidae</taxon>
        <taxon>Pimeliinae</taxon>
        <taxon>Asbolus</taxon>
    </lineage>
</organism>
<dbReference type="EMBL" id="QDEB01067395">
    <property type="protein sequence ID" value="RZC35832.1"/>
    <property type="molecule type" value="Genomic_DNA"/>
</dbReference>
<keyword evidence="2" id="KW-1185">Reference proteome</keyword>
<dbReference type="AlphaFoldDB" id="A0A482VSB1"/>
<accession>A0A482VSB1</accession>
<dbReference type="Proteomes" id="UP000292052">
    <property type="component" value="Unassembled WGS sequence"/>
</dbReference>
<protein>
    <submittedName>
        <fullName evidence="1">Uncharacterized protein</fullName>
    </submittedName>
</protein>